<keyword evidence="2 4" id="KW-0238">DNA-binding</keyword>
<dbReference type="EMBL" id="GECZ01010999">
    <property type="protein sequence ID" value="JAS58770.1"/>
    <property type="molecule type" value="Transcribed_RNA"/>
</dbReference>
<dbReference type="Pfam" id="PF03221">
    <property type="entry name" value="HTH_Tnp_Tc5"/>
    <property type="match status" value="1"/>
</dbReference>
<reference evidence="6" key="1">
    <citation type="submission" date="2015-11" db="EMBL/GenBank/DDBJ databases">
        <title>De novo transcriptome assembly of four potential Pierce s Disease insect vectors from Arizona vineyards.</title>
        <authorList>
            <person name="Tassone E.E."/>
        </authorList>
    </citation>
    <scope>NUCLEOTIDE SEQUENCE</scope>
</reference>
<dbReference type="InterPro" id="IPR007889">
    <property type="entry name" value="HTH_Psq"/>
</dbReference>
<dbReference type="InterPro" id="IPR050863">
    <property type="entry name" value="CenT-Element_Derived"/>
</dbReference>
<dbReference type="InterPro" id="IPR006600">
    <property type="entry name" value="HTH_CenpB_DNA-bd_dom"/>
</dbReference>
<dbReference type="InterPro" id="IPR036388">
    <property type="entry name" value="WH-like_DNA-bd_sf"/>
</dbReference>
<evidence type="ECO:0000256" key="3">
    <source>
        <dbReference type="ARBA" id="ARBA00023242"/>
    </source>
</evidence>
<organism evidence="6">
    <name type="scientific">Cuerna arida</name>
    <dbReference type="NCBI Taxonomy" id="1464854"/>
    <lineage>
        <taxon>Eukaryota</taxon>
        <taxon>Metazoa</taxon>
        <taxon>Ecdysozoa</taxon>
        <taxon>Arthropoda</taxon>
        <taxon>Hexapoda</taxon>
        <taxon>Insecta</taxon>
        <taxon>Pterygota</taxon>
        <taxon>Neoptera</taxon>
        <taxon>Paraneoptera</taxon>
        <taxon>Hemiptera</taxon>
        <taxon>Auchenorrhyncha</taxon>
        <taxon>Membracoidea</taxon>
        <taxon>Cicadellidae</taxon>
        <taxon>Cicadellinae</taxon>
        <taxon>Proconiini</taxon>
        <taxon>Cuerna</taxon>
    </lineage>
</organism>
<dbReference type="GO" id="GO:0003677">
    <property type="term" value="F:DNA binding"/>
    <property type="evidence" value="ECO:0007669"/>
    <property type="project" value="UniProtKB-UniRule"/>
</dbReference>
<comment type="subcellular location">
    <subcellularLocation>
        <location evidence="1 4">Nucleus</location>
    </subcellularLocation>
</comment>
<accession>A0A1B6G8K7</accession>
<gene>
    <name evidence="6" type="ORF">g.5508</name>
</gene>
<dbReference type="Pfam" id="PF04218">
    <property type="entry name" value="CENP-B_N"/>
    <property type="match status" value="1"/>
</dbReference>
<proteinExistence type="predicted"/>
<sequence>MASKRKHSSCTVEQKLKALKRLDNGESLTKIAAEIGVGKATVSDWKKNRLKIEQFSTTTSKKTLKDRHHVTVSVNEKIDEAVFLWFSQERQKGVPISGPLIQ</sequence>
<dbReference type="Gene3D" id="1.10.10.60">
    <property type="entry name" value="Homeodomain-like"/>
    <property type="match status" value="1"/>
</dbReference>
<protein>
    <recommendedName>
        <fullName evidence="5">HTH psq-type domain-containing protein</fullName>
    </recommendedName>
</protein>
<evidence type="ECO:0000313" key="6">
    <source>
        <dbReference type="EMBL" id="JAS58770.1"/>
    </source>
</evidence>
<dbReference type="AlphaFoldDB" id="A0A1B6G8K7"/>
<dbReference type="InterPro" id="IPR009057">
    <property type="entry name" value="Homeodomain-like_sf"/>
</dbReference>
<dbReference type="PANTHER" id="PTHR19303:SF16">
    <property type="entry name" value="JERKY PROTEIN HOMOLOG-LIKE"/>
    <property type="match status" value="1"/>
</dbReference>
<keyword evidence="3 4" id="KW-0539">Nucleus</keyword>
<evidence type="ECO:0000256" key="2">
    <source>
        <dbReference type="ARBA" id="ARBA00023125"/>
    </source>
</evidence>
<dbReference type="PANTHER" id="PTHR19303">
    <property type="entry name" value="TRANSPOSON"/>
    <property type="match status" value="1"/>
</dbReference>
<feature type="domain" description="HTH psq-type" evidence="5">
    <location>
        <begin position="1"/>
        <end position="52"/>
    </location>
</feature>
<evidence type="ECO:0000256" key="4">
    <source>
        <dbReference type="PROSITE-ProRule" id="PRU00320"/>
    </source>
</evidence>
<name>A0A1B6G8K7_9HEMI</name>
<feature type="DNA-binding region" description="H-T-H motif" evidence="4">
    <location>
        <begin position="28"/>
        <end position="48"/>
    </location>
</feature>
<dbReference type="Gene3D" id="1.10.10.10">
    <property type="entry name" value="Winged helix-like DNA-binding domain superfamily/Winged helix DNA-binding domain"/>
    <property type="match status" value="1"/>
</dbReference>
<dbReference type="SUPFAM" id="SSF46689">
    <property type="entry name" value="Homeodomain-like"/>
    <property type="match status" value="1"/>
</dbReference>
<evidence type="ECO:0000256" key="1">
    <source>
        <dbReference type="ARBA" id="ARBA00004123"/>
    </source>
</evidence>
<dbReference type="GO" id="GO:0005634">
    <property type="term" value="C:nucleus"/>
    <property type="evidence" value="ECO:0007669"/>
    <property type="project" value="UniProtKB-SubCell"/>
</dbReference>
<dbReference type="PROSITE" id="PS50960">
    <property type="entry name" value="HTH_PSQ"/>
    <property type="match status" value="1"/>
</dbReference>
<evidence type="ECO:0000259" key="5">
    <source>
        <dbReference type="PROSITE" id="PS50960"/>
    </source>
</evidence>